<accession>I4B6A0</accession>
<evidence type="ECO:0000313" key="1">
    <source>
        <dbReference type="EMBL" id="AFM12807.1"/>
    </source>
</evidence>
<sequence>MSPKQLIRGGLLFTLGGLVFSLAADARYFRCRAVDPRSRSVIFTCSGTEIGEGSRILRADIVYRDNKGKVFARESIRYRKDQLAPNVTLTDSSDGRREIVERTAGHFLLVTQANAKAAAMTTLVNFADADYATLTLPGIPRYLIAQMGDKPVETRHVFYCLFVQEKKLLRLRATVEAALKYRGKDALRIRLQPDNFVYRWFSEPVRVTLQKKTGRMLRYEGLHYIRDPRSGHGSIVDVTFSW</sequence>
<organism evidence="1 2">
    <name type="scientific">Turneriella parva (strain ATCC BAA-1111 / DSM 21527 / NCTC 11395 / H)</name>
    <name type="common">Leptospira parva</name>
    <dbReference type="NCBI Taxonomy" id="869212"/>
    <lineage>
        <taxon>Bacteria</taxon>
        <taxon>Pseudomonadati</taxon>
        <taxon>Spirochaetota</taxon>
        <taxon>Spirochaetia</taxon>
        <taxon>Leptospirales</taxon>
        <taxon>Leptospiraceae</taxon>
        <taxon>Turneriella</taxon>
    </lineage>
</organism>
<dbReference type="RefSeq" id="WP_014803313.1">
    <property type="nucleotide sequence ID" value="NC_018020.1"/>
</dbReference>
<name>I4B6A0_TURPD</name>
<protein>
    <recommendedName>
        <fullName evidence="3">DUF3108 domain-containing protein</fullName>
    </recommendedName>
</protein>
<dbReference type="Proteomes" id="UP000006048">
    <property type="component" value="Chromosome"/>
</dbReference>
<evidence type="ECO:0000313" key="2">
    <source>
        <dbReference type="Proteomes" id="UP000006048"/>
    </source>
</evidence>
<keyword evidence="2" id="KW-1185">Reference proteome</keyword>
<dbReference type="HOGENOM" id="CLU_1146793_0_0_12"/>
<dbReference type="EMBL" id="CP002959">
    <property type="protein sequence ID" value="AFM12807.1"/>
    <property type="molecule type" value="Genomic_DNA"/>
</dbReference>
<dbReference type="AlphaFoldDB" id="I4B6A0"/>
<dbReference type="KEGG" id="tpx:Turpa_2162"/>
<proteinExistence type="predicted"/>
<evidence type="ECO:0008006" key="3">
    <source>
        <dbReference type="Google" id="ProtNLM"/>
    </source>
</evidence>
<gene>
    <name evidence="1" type="ordered locus">Turpa_2162</name>
</gene>
<reference evidence="1 2" key="1">
    <citation type="submission" date="2012-06" db="EMBL/GenBank/DDBJ databases">
        <title>The complete chromosome of genome of Turneriella parva DSM 21527.</title>
        <authorList>
            <consortium name="US DOE Joint Genome Institute (JGI-PGF)"/>
            <person name="Lucas S."/>
            <person name="Han J."/>
            <person name="Lapidus A."/>
            <person name="Bruce D."/>
            <person name="Goodwin L."/>
            <person name="Pitluck S."/>
            <person name="Peters L."/>
            <person name="Kyrpides N."/>
            <person name="Mavromatis K."/>
            <person name="Ivanova N."/>
            <person name="Mikhailova N."/>
            <person name="Chertkov O."/>
            <person name="Detter J.C."/>
            <person name="Tapia R."/>
            <person name="Han C."/>
            <person name="Land M."/>
            <person name="Hauser L."/>
            <person name="Markowitz V."/>
            <person name="Cheng J.-F."/>
            <person name="Hugenholtz P."/>
            <person name="Woyke T."/>
            <person name="Wu D."/>
            <person name="Gronow S."/>
            <person name="Wellnitz S."/>
            <person name="Brambilla E."/>
            <person name="Klenk H.-P."/>
            <person name="Eisen J.A."/>
        </authorList>
    </citation>
    <scope>NUCLEOTIDE SEQUENCE [LARGE SCALE GENOMIC DNA]</scope>
    <source>
        <strain evidence="2">ATCC BAA-1111 / DSM 21527 / NCTC 11395 / H</strain>
    </source>
</reference>
<dbReference type="OrthoDB" id="1491713at2"/>